<protein>
    <submittedName>
        <fullName evidence="2">DUF3352 domain-containing protein</fullName>
    </submittedName>
</protein>
<dbReference type="RefSeq" id="WP_353931460.1">
    <property type="nucleotide sequence ID" value="NZ_CP150886.1"/>
</dbReference>
<keyword evidence="1" id="KW-1133">Transmembrane helix</keyword>
<organism evidence="2 3">
    <name type="scientific">Okeanomitos corallinicola TIOX110</name>
    <dbReference type="NCBI Taxonomy" id="3133117"/>
    <lineage>
        <taxon>Bacteria</taxon>
        <taxon>Bacillati</taxon>
        <taxon>Cyanobacteriota</taxon>
        <taxon>Cyanophyceae</taxon>
        <taxon>Nostocales</taxon>
        <taxon>Aphanizomenonaceae</taxon>
        <taxon>Okeanomitos</taxon>
    </lineage>
</organism>
<reference evidence="2 3" key="1">
    <citation type="submission" date="2024-04" db="EMBL/GenBank/DDBJ databases">
        <title>Okeanomitos corallinicola gen. &amp; sp. nov. (Nostocales, Cyanobacteria), a new toxic marine heterocyst-forming cyanobacterium from a coral reef.</title>
        <authorList>
            <person name="Li H."/>
            <person name="Li R."/>
            <person name="Kang J."/>
            <person name="Hii K.S."/>
            <person name="Mohamed H.F."/>
            <person name="Xu X."/>
            <person name="Luo Z."/>
        </authorList>
    </citation>
    <scope>NUCLEOTIDE SEQUENCE [LARGE SCALE GENOMIC DNA]</scope>
    <source>
        <strain evidence="2 3">TIOX110</strain>
    </source>
</reference>
<keyword evidence="1" id="KW-0812">Transmembrane</keyword>
<dbReference type="Pfam" id="PF11832">
    <property type="entry name" value="DUF3352"/>
    <property type="match status" value="1"/>
</dbReference>
<keyword evidence="3" id="KW-1185">Reference proteome</keyword>
<feature type="transmembrane region" description="Helical" evidence="1">
    <location>
        <begin position="7"/>
        <end position="30"/>
    </location>
</feature>
<sequence>MNSQRSFFGFFVAGVIAVLLIVITGFYWFFVKSPVKLSTPINQPGAAIFVSKVSPAMVSLLVNPEGLQSLGQQGEFSQIKNSLFAKTKIDFSKDIKPWLSNEITLAVTSEDIDHDPKNGLQPGYLMALATDNPEKSQEFVELLFSQRALAGANLQVKQYKGVKLLYDNQEITTSEKNQNSLAAAVVDKFVLFANNPKVIREAITNVQVPNLNLESSPDYQKAIQELPKNALALAFFNLSEIAQWQGLELLEPTYNSQIISLVLKPQGLLAESTFLTTSPIEAVSKPQTKPVGALEYIPESAGLAIAGTNLSNLTNSNLGKLWQQGTKTIYGSQQEAITRWLKPLVEVQKQWGLNLSEDIFNWVTGEYALAILRNPENIHPNWVFVVEKSPQLASGLKNLDRIANEKGLNSSSVTLNNQKITAWTELTATENQTSVNVETKVKGVHTSINNYEIFTSDLGVMEKILTHQEQPLIENSNFQDNIVAIPQPNQGYVYIDWKKSQDFLERQQPLLEFVEVLGKPLFDHLRSLTISSYEERPEILKGGVFLRLQP</sequence>
<dbReference type="EMBL" id="CP150886">
    <property type="protein sequence ID" value="WZB88554.1"/>
    <property type="molecule type" value="Genomic_DNA"/>
</dbReference>
<proteinExistence type="predicted"/>
<evidence type="ECO:0000313" key="3">
    <source>
        <dbReference type="Proteomes" id="UP001483337"/>
    </source>
</evidence>
<accession>A0ABZ2UUB4</accession>
<evidence type="ECO:0000256" key="1">
    <source>
        <dbReference type="SAM" id="Phobius"/>
    </source>
</evidence>
<dbReference type="InterPro" id="IPR021787">
    <property type="entry name" value="DUF3352"/>
</dbReference>
<gene>
    <name evidence="2" type="ORF">WJM97_02395</name>
</gene>
<keyword evidence="1" id="KW-0472">Membrane</keyword>
<dbReference type="Proteomes" id="UP001483337">
    <property type="component" value="Chromosome"/>
</dbReference>
<evidence type="ECO:0000313" key="2">
    <source>
        <dbReference type="EMBL" id="WZB88554.1"/>
    </source>
</evidence>
<name>A0ABZ2UUB4_9CYAN</name>